<dbReference type="GO" id="GO:0048658">
    <property type="term" value="P:anther wall tapetum development"/>
    <property type="evidence" value="ECO:0007669"/>
    <property type="project" value="InterPro"/>
</dbReference>
<evidence type="ECO:0000256" key="1">
    <source>
        <dbReference type="ARBA" id="ARBA00004477"/>
    </source>
</evidence>
<accession>A0A1S3ZDF3</accession>
<organism evidence="8 9">
    <name type="scientific">Nicotiana tabacum</name>
    <name type="common">Common tobacco</name>
    <dbReference type="NCBI Taxonomy" id="4097"/>
    <lineage>
        <taxon>Eukaryota</taxon>
        <taxon>Viridiplantae</taxon>
        <taxon>Streptophyta</taxon>
        <taxon>Embryophyta</taxon>
        <taxon>Tracheophyta</taxon>
        <taxon>Spermatophyta</taxon>
        <taxon>Magnoliopsida</taxon>
        <taxon>eudicotyledons</taxon>
        <taxon>Gunneridae</taxon>
        <taxon>Pentapetalae</taxon>
        <taxon>asterids</taxon>
        <taxon>lamiids</taxon>
        <taxon>Solanales</taxon>
        <taxon>Solanaceae</taxon>
        <taxon>Nicotianoideae</taxon>
        <taxon>Nicotianeae</taxon>
        <taxon>Nicotiana</taxon>
    </lineage>
</organism>
<keyword evidence="6 7" id="KW-0472">Membrane</keyword>
<keyword evidence="8" id="KW-1185">Reference proteome</keyword>
<dbReference type="InterPro" id="IPR009542">
    <property type="entry name" value="Spc1/SPCS1"/>
</dbReference>
<feature type="transmembrane region" description="Helical" evidence="7">
    <location>
        <begin position="33"/>
        <end position="51"/>
    </location>
</feature>
<keyword evidence="3 7" id="KW-0812">Transmembrane</keyword>
<reference evidence="9" key="2">
    <citation type="submission" date="2025-08" db="UniProtKB">
        <authorList>
            <consortium name="RefSeq"/>
        </authorList>
    </citation>
    <scope>IDENTIFICATION</scope>
    <source>
        <tissue evidence="9">Leaf</tissue>
    </source>
</reference>
<dbReference type="Proteomes" id="UP000790787">
    <property type="component" value="Chromosome 16"/>
</dbReference>
<dbReference type="GO" id="GO:0005787">
    <property type="term" value="C:signal peptidase complex"/>
    <property type="evidence" value="ECO:0007669"/>
    <property type="project" value="InterPro"/>
</dbReference>
<dbReference type="RefSeq" id="XP_016462262.1">
    <property type="nucleotide sequence ID" value="XM_016606776.2"/>
</dbReference>
<dbReference type="AlphaFoldDB" id="A0A1S3ZDF3"/>
<protein>
    <submittedName>
        <fullName evidence="9">Signal peptidase complex-like protein DTM1</fullName>
    </submittedName>
</protein>
<keyword evidence="4" id="KW-0256">Endoplasmic reticulum</keyword>
<sequence length="117" mass="13552">MTNNETIFRAPVSCLAAIIVLIGLYTRSFDKMVATYLFGMLAICAVILPDWEFFDRSVSHWCTPVTVNDFTNKSPGPFTSTRFKFYPVRSVVYAIVYGFGLYRWWIYISSYNESKQQ</sequence>
<feature type="transmembrane region" description="Helical" evidence="7">
    <location>
        <begin position="6"/>
        <end position="26"/>
    </location>
</feature>
<dbReference type="GO" id="GO:0006465">
    <property type="term" value="P:signal peptide processing"/>
    <property type="evidence" value="ECO:0007669"/>
    <property type="project" value="InterPro"/>
</dbReference>
<dbReference type="Pfam" id="PF06645">
    <property type="entry name" value="SPC12"/>
    <property type="match status" value="1"/>
</dbReference>
<evidence type="ECO:0000256" key="5">
    <source>
        <dbReference type="ARBA" id="ARBA00022989"/>
    </source>
</evidence>
<evidence type="ECO:0000313" key="9">
    <source>
        <dbReference type="RefSeq" id="XP_016462262.1"/>
    </source>
</evidence>
<dbReference type="OMA" id="RWWIYIS"/>
<dbReference type="GeneID" id="107785460"/>
<dbReference type="PaxDb" id="4097-A0A1S3ZDF3"/>
<name>A0A1S3ZDF3_TOBAC</name>
<proteinExistence type="inferred from homology"/>
<keyword evidence="5 7" id="KW-1133">Transmembrane helix</keyword>
<evidence type="ECO:0000256" key="6">
    <source>
        <dbReference type="ARBA" id="ARBA00023136"/>
    </source>
</evidence>
<dbReference type="OrthoDB" id="1861824at2759"/>
<dbReference type="RefSeq" id="XP_016462262.1">
    <property type="nucleotide sequence ID" value="XM_016606776.1"/>
</dbReference>
<reference evidence="8" key="1">
    <citation type="journal article" date="2014" name="Nat. Commun.">
        <title>The tobacco genome sequence and its comparison with those of tomato and potato.</title>
        <authorList>
            <person name="Sierro N."/>
            <person name="Battey J.N."/>
            <person name="Ouadi S."/>
            <person name="Bakaher N."/>
            <person name="Bovet L."/>
            <person name="Willig A."/>
            <person name="Goepfert S."/>
            <person name="Peitsch M.C."/>
            <person name="Ivanov N.V."/>
        </authorList>
    </citation>
    <scope>NUCLEOTIDE SEQUENCE [LARGE SCALE GENOMIC DNA]</scope>
</reference>
<comment type="similarity">
    <text evidence="2">Belongs to the SPCS1 family.</text>
</comment>
<evidence type="ECO:0000313" key="8">
    <source>
        <dbReference type="Proteomes" id="UP000790787"/>
    </source>
</evidence>
<dbReference type="KEGG" id="nta:107785460"/>
<dbReference type="InterPro" id="IPR039955">
    <property type="entry name" value="DTM1"/>
</dbReference>
<evidence type="ECO:0000256" key="4">
    <source>
        <dbReference type="ARBA" id="ARBA00022824"/>
    </source>
</evidence>
<dbReference type="STRING" id="4097.A0A1S3ZDF3"/>
<evidence type="ECO:0000256" key="2">
    <source>
        <dbReference type="ARBA" id="ARBA00005245"/>
    </source>
</evidence>
<dbReference type="PANTHER" id="PTHR38354:SF2">
    <property type="entry name" value="SIGNAL PEPTIDASE COMPLEX-LIKE PROTEIN DTM1"/>
    <property type="match status" value="1"/>
</dbReference>
<gene>
    <name evidence="9" type="primary">LOC107785460</name>
</gene>
<feature type="transmembrane region" description="Helical" evidence="7">
    <location>
        <begin position="90"/>
        <end position="108"/>
    </location>
</feature>
<comment type="subcellular location">
    <subcellularLocation>
        <location evidence="1">Endoplasmic reticulum membrane</location>
        <topology evidence="1">Multi-pass membrane protein</topology>
    </subcellularLocation>
</comment>
<evidence type="ECO:0000256" key="3">
    <source>
        <dbReference type="ARBA" id="ARBA00022692"/>
    </source>
</evidence>
<dbReference type="PANTHER" id="PTHR38354">
    <property type="entry name" value="SIGNAL PEPTIDASE COMPLEX-LIKE PROTEIN DTM1"/>
    <property type="match status" value="1"/>
</dbReference>
<evidence type="ECO:0000256" key="7">
    <source>
        <dbReference type="SAM" id="Phobius"/>
    </source>
</evidence>